<sequence length="94" mass="10796">MKTMRETAHILAKANNLPRDKTHVIVALFWLPPDKRRRDAENPIPVLKALCDGLVDHGLVPDDTPEYMTKLMPVIEPRKKGDKARMWLEIVIES</sequence>
<organism evidence="1 2">
    <name type="scientific">Corynebacterium ulcerans FRC58</name>
    <dbReference type="NCBI Taxonomy" id="1408268"/>
    <lineage>
        <taxon>Bacteria</taxon>
        <taxon>Bacillati</taxon>
        <taxon>Actinomycetota</taxon>
        <taxon>Actinomycetes</taxon>
        <taxon>Mycobacteriales</taxon>
        <taxon>Corynebacteriaceae</taxon>
        <taxon>Corynebacterium</taxon>
    </lineage>
</organism>
<name>A0ABN4H1K7_CORUL</name>
<evidence type="ECO:0000313" key="2">
    <source>
        <dbReference type="Proteomes" id="UP000036185"/>
    </source>
</evidence>
<reference evidence="1 2" key="1">
    <citation type="journal article" date="2014" name="Int. J. Syst. Evol. Microbiol.">
        <title>Draft Genome Sequence of Corynebacterium ulcerans FRC58, Isolated from the Bronchitic Aspiration of a Patient in France.</title>
        <authorList>
            <person name="Silva Ado S."/>
            <person name="Barauna R.A."/>
            <person name="de Sa P.C."/>
            <person name="das Gracas D.A."/>
            <person name="Carneiro A.R."/>
            <person name="Thouvenin M."/>
            <person name="Azevedo V."/>
            <person name="Badell E."/>
            <person name="Guiso N."/>
            <person name="da Silva A.L."/>
            <person name="Ramos R.T."/>
        </authorList>
    </citation>
    <scope>NUCLEOTIDE SEQUENCE [LARGE SCALE GENOMIC DNA]</scope>
    <source>
        <strain evidence="1 2">FRC58</strain>
    </source>
</reference>
<dbReference type="Gene3D" id="3.30.1330.70">
    <property type="entry name" value="Holliday junction resolvase RusA"/>
    <property type="match status" value="1"/>
</dbReference>
<proteinExistence type="predicted"/>
<dbReference type="InterPro" id="IPR036614">
    <property type="entry name" value="RusA-like_sf"/>
</dbReference>
<evidence type="ECO:0000313" key="1">
    <source>
        <dbReference type="EMBL" id="AKN77542.1"/>
    </source>
</evidence>
<dbReference type="RefSeq" id="WP_235431251.1">
    <property type="nucleotide sequence ID" value="NZ_CP011913.1"/>
</dbReference>
<protein>
    <submittedName>
        <fullName evidence="1">Crossover junction endodeoxyribonuclease RusA</fullName>
    </submittedName>
</protein>
<dbReference type="SUPFAM" id="SSF103084">
    <property type="entry name" value="Holliday junction resolvase RusA"/>
    <property type="match status" value="1"/>
</dbReference>
<dbReference type="EMBL" id="CP011913">
    <property type="protein sequence ID" value="AKN77542.1"/>
    <property type="molecule type" value="Genomic_DNA"/>
</dbReference>
<keyword evidence="2" id="KW-1185">Reference proteome</keyword>
<dbReference type="Proteomes" id="UP000036185">
    <property type="component" value="Chromosome"/>
</dbReference>
<gene>
    <name evidence="1" type="ORF">CulFRC58_1688</name>
</gene>
<accession>A0ABN4H1K7</accession>